<evidence type="ECO:0000313" key="3">
    <source>
        <dbReference type="Proteomes" id="UP000197153"/>
    </source>
</evidence>
<sequence length="349" mass="38423">MALAIEDRAALDFVLSLRRHWAGTVYPRLRADFDAAVPSPVPVNDPESLAPLVHGLATYPWFSWLERGSQKMLWRAVSDAVVRQGALPPGPDGPATVEVDPDLVLPDWYTDWDIHVQPGGVWSHDLAGRVYELGARLVMLGENDDYAFHRLFVETALPKRSYRRMVDLGCGFGKSAWPLKQAHPEAEVIGVDLALPCVELAARRASERKLAVRFRQADATATGLEEGSADLVTSTMFVHEVPVDVLPAIFTEASRLLAPGGVLRFLDFQRTGDGLRDLAMVEHGARNNEPFLPPMIAADLPAMAAAAGLVNARWVAFDERGGGRLSDLSWPTRAEWHFPWAVLEAEKPQ</sequence>
<dbReference type="SUPFAM" id="SSF53335">
    <property type="entry name" value="S-adenosyl-L-methionine-dependent methyltransferases"/>
    <property type="match status" value="1"/>
</dbReference>
<dbReference type="CDD" id="cd02440">
    <property type="entry name" value="AdoMet_MTases"/>
    <property type="match status" value="1"/>
</dbReference>
<evidence type="ECO:0000313" key="2">
    <source>
        <dbReference type="EMBL" id="ASG25319.1"/>
    </source>
</evidence>
<dbReference type="GO" id="GO:0008168">
    <property type="term" value="F:methyltransferase activity"/>
    <property type="evidence" value="ECO:0007669"/>
    <property type="project" value="UniProtKB-KW"/>
</dbReference>
<dbReference type="Pfam" id="PF13649">
    <property type="entry name" value="Methyltransf_25"/>
    <property type="match status" value="1"/>
</dbReference>
<proteinExistence type="predicted"/>
<dbReference type="EMBL" id="CP022113">
    <property type="protein sequence ID" value="ASG25319.1"/>
    <property type="molecule type" value="Genomic_DNA"/>
</dbReference>
<dbReference type="InterPro" id="IPR050508">
    <property type="entry name" value="Methyltransf_Superfamily"/>
</dbReference>
<dbReference type="AlphaFoldDB" id="A0A248K3F5"/>
<dbReference type="Proteomes" id="UP000197153">
    <property type="component" value="Chromosome 4"/>
</dbReference>
<protein>
    <submittedName>
        <fullName evidence="2">SAM-dependent methyltransferase</fullName>
    </submittedName>
</protein>
<name>A0A248K3F5_9PROT</name>
<keyword evidence="3" id="KW-1185">Reference proteome</keyword>
<gene>
    <name evidence="2" type="ORF">Y958_30750</name>
</gene>
<dbReference type="Gene3D" id="3.40.50.150">
    <property type="entry name" value="Vaccinia Virus protein VP39"/>
    <property type="match status" value="1"/>
</dbReference>
<dbReference type="PANTHER" id="PTHR42912">
    <property type="entry name" value="METHYLTRANSFERASE"/>
    <property type="match status" value="1"/>
</dbReference>
<keyword evidence="2" id="KW-0808">Transferase</keyword>
<dbReference type="GO" id="GO:0032259">
    <property type="term" value="P:methylation"/>
    <property type="evidence" value="ECO:0007669"/>
    <property type="project" value="UniProtKB-KW"/>
</dbReference>
<organism evidence="2 3">
    <name type="scientific">Nitrospirillum viridazoti CBAmc</name>
    <dbReference type="NCBI Taxonomy" id="1441467"/>
    <lineage>
        <taxon>Bacteria</taxon>
        <taxon>Pseudomonadati</taxon>
        <taxon>Pseudomonadota</taxon>
        <taxon>Alphaproteobacteria</taxon>
        <taxon>Rhodospirillales</taxon>
        <taxon>Azospirillaceae</taxon>
        <taxon>Nitrospirillum</taxon>
        <taxon>Nitrospirillum viridazoti</taxon>
    </lineage>
</organism>
<dbReference type="KEGG" id="nao:Y958_30750"/>
<dbReference type="InterPro" id="IPR041698">
    <property type="entry name" value="Methyltransf_25"/>
</dbReference>
<dbReference type="RefSeq" id="WP_088875687.1">
    <property type="nucleotide sequence ID" value="NZ_CP022113.1"/>
</dbReference>
<reference evidence="2 3" key="1">
    <citation type="submission" date="2017-06" db="EMBL/GenBank/DDBJ databases">
        <title>Complete genome sequence of Nitrospirillum amazonense strain CBAmC, an endophytic nitrogen-fixing and plant growth-promoting bacterium, isolated from sugarcane.</title>
        <authorList>
            <person name="Schwab S."/>
            <person name="dos Santos Teixeira K.R."/>
            <person name="Simoes Araujo J.L."/>
            <person name="Soares Vidal M."/>
            <person name="Borges de Freitas H.R."/>
            <person name="Rivello Crivelaro A.L."/>
            <person name="Bueno de Camargo Nunes A."/>
            <person name="dos Santos C.M."/>
            <person name="Palmeira da Silva Rosa D."/>
            <person name="da Silva Padilha D."/>
            <person name="da Silva E."/>
            <person name="Araujo Terra L."/>
            <person name="Soares Mendes V."/>
            <person name="Farinelli L."/>
            <person name="Magalhaes Cruz L."/>
            <person name="Baldani J.I."/>
        </authorList>
    </citation>
    <scope>NUCLEOTIDE SEQUENCE [LARGE SCALE GENOMIC DNA]</scope>
    <source>
        <strain evidence="2 3">CBAmC</strain>
    </source>
</reference>
<accession>A0A248K3F5</accession>
<dbReference type="InterPro" id="IPR029063">
    <property type="entry name" value="SAM-dependent_MTases_sf"/>
</dbReference>
<dbReference type="PANTHER" id="PTHR42912:SF93">
    <property type="entry name" value="N6-ADENOSINE-METHYLTRANSFERASE TMT1A"/>
    <property type="match status" value="1"/>
</dbReference>
<evidence type="ECO:0000259" key="1">
    <source>
        <dbReference type="Pfam" id="PF13649"/>
    </source>
</evidence>
<feature type="domain" description="Methyltransferase" evidence="1">
    <location>
        <begin position="166"/>
        <end position="261"/>
    </location>
</feature>
<keyword evidence="2" id="KW-0489">Methyltransferase</keyword>